<accession>Q9YW25</accession>
<evidence type="ECO:0000256" key="1">
    <source>
        <dbReference type="SAM" id="Phobius"/>
    </source>
</evidence>
<feature type="transmembrane region" description="Helical" evidence="1">
    <location>
        <begin position="41"/>
        <end position="61"/>
    </location>
</feature>
<sequence>MFKCNIKFLIFYIIIIKFYHFISSIIFLFRISTIYFSKYKWVYCFNIIYFFIFTKSFHNYMIRYICLFIFKYKII</sequence>
<dbReference type="GeneID" id="1449887"/>
<evidence type="ECO:0000313" key="3">
    <source>
        <dbReference type="Proteomes" id="UP000172353"/>
    </source>
</evidence>
<dbReference type="KEGG" id="vg:1449887"/>
<keyword evidence="1" id="KW-0472">Membrane</keyword>
<organism evidence="2 3">
    <name type="scientific">Melanoplus sanguinipes entomopoxvirus</name>
    <name type="common">MsEPV</name>
    <dbReference type="NCBI Taxonomy" id="83191"/>
    <lineage>
        <taxon>Viruses</taxon>
        <taxon>Varidnaviria</taxon>
        <taxon>Bamfordvirae</taxon>
        <taxon>Nucleocytoviricota</taxon>
        <taxon>Pokkesviricetes</taxon>
        <taxon>Chitovirales</taxon>
        <taxon>Poxviridae</taxon>
        <taxon>Entomopoxvirinae</taxon>
        <taxon>Deltaentomopoxvirus</taxon>
        <taxon>Deltaentomopoxvirus msanguinipes</taxon>
    </lineage>
</organism>
<keyword evidence="3" id="KW-1185">Reference proteome</keyword>
<keyword evidence="1" id="KW-1133">Transmembrane helix</keyword>
<dbReference type="EMBL" id="AF063866">
    <property type="protein sequence ID" value="AAC97624.1"/>
    <property type="molecule type" value="Genomic_DNA"/>
</dbReference>
<keyword evidence="1" id="KW-0812">Transmembrane</keyword>
<dbReference type="Proteomes" id="UP000172353">
    <property type="component" value="Segment"/>
</dbReference>
<gene>
    <name evidence="2" type="primary">MSV066</name>
</gene>
<organismHost>
    <name type="scientific">Melanoplus sanguinipes</name>
    <name type="common">Migratory grasshopper</name>
    <dbReference type="NCBI Taxonomy" id="65742"/>
</organismHost>
<reference evidence="2 3" key="1">
    <citation type="journal article" date="1999" name="J. Virol.">
        <title>The genome of Melanoplus sanguinipes entomopoxvirus.</title>
        <authorList>
            <person name="Afonso C.L."/>
            <person name="Tulman E.R."/>
            <person name="Lu Z."/>
            <person name="Oma E."/>
            <person name="Kutish G.F."/>
            <person name="Rock D.L."/>
        </authorList>
    </citation>
    <scope>NUCLEOTIDE SEQUENCE [LARGE SCALE GENOMIC DNA]</scope>
    <source>
        <strain evidence="2">Tucson</strain>
    </source>
</reference>
<name>Q9YW25_MSEPV</name>
<dbReference type="PIR" id="T28228">
    <property type="entry name" value="T28228"/>
</dbReference>
<protein>
    <submittedName>
        <fullName evidence="2">Uncharacterized protein</fullName>
    </submittedName>
</protein>
<evidence type="ECO:0000313" key="2">
    <source>
        <dbReference type="EMBL" id="AAC97624.1"/>
    </source>
</evidence>
<feature type="transmembrane region" description="Helical" evidence="1">
    <location>
        <begin position="6"/>
        <end position="29"/>
    </location>
</feature>
<dbReference type="RefSeq" id="NP_048138.1">
    <property type="nucleotide sequence ID" value="NC_001993.1"/>
</dbReference>
<proteinExistence type="predicted"/>